<feature type="domain" description="DUF676" evidence="2">
    <location>
        <begin position="657"/>
        <end position="842"/>
    </location>
</feature>
<proteinExistence type="predicted"/>
<dbReference type="SUPFAM" id="SSF53474">
    <property type="entry name" value="alpha/beta-Hydrolases"/>
    <property type="match status" value="1"/>
</dbReference>
<reference evidence="3" key="1">
    <citation type="submission" date="2023-07" db="EMBL/GenBank/DDBJ databases">
        <authorList>
            <consortium name="AG Swart"/>
            <person name="Singh M."/>
            <person name="Singh A."/>
            <person name="Seah K."/>
            <person name="Emmerich C."/>
        </authorList>
    </citation>
    <scope>NUCLEOTIDE SEQUENCE</scope>
    <source>
        <strain evidence="3">DP1</strain>
    </source>
</reference>
<dbReference type="EMBL" id="CAMPGE010025506">
    <property type="protein sequence ID" value="CAI2383255.1"/>
    <property type="molecule type" value="Genomic_DNA"/>
</dbReference>
<organism evidence="3 4">
    <name type="scientific">Euplotes crassus</name>
    <dbReference type="NCBI Taxonomy" id="5936"/>
    <lineage>
        <taxon>Eukaryota</taxon>
        <taxon>Sar</taxon>
        <taxon>Alveolata</taxon>
        <taxon>Ciliophora</taxon>
        <taxon>Intramacronucleata</taxon>
        <taxon>Spirotrichea</taxon>
        <taxon>Hypotrichia</taxon>
        <taxon>Euplotida</taxon>
        <taxon>Euplotidae</taxon>
        <taxon>Moneuplotes</taxon>
    </lineage>
</organism>
<evidence type="ECO:0000259" key="2">
    <source>
        <dbReference type="Pfam" id="PF05057"/>
    </source>
</evidence>
<dbReference type="InterPro" id="IPR007751">
    <property type="entry name" value="DUF676_lipase-like"/>
</dbReference>
<dbReference type="PANTHER" id="PTHR12482">
    <property type="entry name" value="LIPASE ROG1-RELATED-RELATED"/>
    <property type="match status" value="1"/>
</dbReference>
<dbReference type="Gene3D" id="3.40.50.1820">
    <property type="entry name" value="alpha/beta hydrolase"/>
    <property type="match status" value="1"/>
</dbReference>
<sequence length="934" mass="108551">MSFRAVWEITVNLDTFRNIAVRHACIGLIILRVFHKYGDKKIFAKIHKISNSQDGKDEYIHQKPVFQKNPAFYQSSLFAIKHKNCQVKLKETVIFRLEVALPTESIRHCTTFDEVYKACNHEIFLNADLYTEDYEFDDTSEDDEYLEDCPLNHLLKSNRAEFLIKDPYRCNLEYFGINFTDLYFSSCNGFIQCSLVKFMFDPTPIIEVSRKSQEQFLKKHHEFDKEKLMKVFAKMDRKNKLSFKDSAKMNEYATKELMKTLPRETPETMEELLFGDEDNNYKLADEDTDFTKEYARKVIYCLINPLEKSYDTIKCLYREYIFFGGYYTKDLPDLNINLGAKDITHLYQNLGFEKVNLENRQTLSKYKTKKSMNMRRALKSSEKTTPNKNPFLGVKHQRKKSSKPLGMKSGHTKPEPFKLIVDSTPIDDSPIEWNVPKDSAPVIRAAAPKSTLNKNSTVKMFEKSGADGENYVSSSMSPEVKKLDKRIGKSEINHITFNVFNETKDEELPEQDLSFNIPTYKSCPTTLCKFIKEELGSIHKQIIRVKSKLVTHCCQVSDDILEKLKFIHLERLIKRVKESFTSTECIDDNLGVLHPNPLKRNEALVEKQRKRFKDIKLVSFPIERIPFQSGDNAPIFIENHYKLSKKKKSKEKKEYEKDKIHLFILIHGLDASYTEMIPLMNEIAIINETAKFILPECMKRSNSHAKIEKLGEMVAEEILSEIEDKYDHSDIGKISFICHSMGGIVARASLKHLEEYHDKFYGYLSIATPHLGVSKAHAHIQVGTWLLEGTSDYECVSQLRMTDSYQIKNSFLYKLSQTKAFSHFTYVYFICSPQDNFSPYYSSRVQMFQEDLEKSNTSKALLEMNHNLLSECRNGITRVDVSFNIEKNNFSAWIGKTAHIMFLEYQPFLQVLVSNYRNTIFTKKVDIMNKSSST</sequence>
<accession>A0AAD2D8C3</accession>
<feature type="region of interest" description="Disordered" evidence="1">
    <location>
        <begin position="374"/>
        <end position="417"/>
    </location>
</feature>
<dbReference type="Pfam" id="PF05057">
    <property type="entry name" value="DUF676"/>
    <property type="match status" value="1"/>
</dbReference>
<gene>
    <name evidence="3" type="ORF">ECRASSUSDP1_LOCUS24751</name>
</gene>
<keyword evidence="4" id="KW-1185">Reference proteome</keyword>
<name>A0AAD2D8C3_EUPCR</name>
<protein>
    <recommendedName>
        <fullName evidence="2">DUF676 domain-containing protein</fullName>
    </recommendedName>
</protein>
<dbReference type="InterPro" id="IPR029058">
    <property type="entry name" value="AB_hydrolase_fold"/>
</dbReference>
<evidence type="ECO:0000313" key="4">
    <source>
        <dbReference type="Proteomes" id="UP001295684"/>
    </source>
</evidence>
<dbReference type="Proteomes" id="UP001295684">
    <property type="component" value="Unassembled WGS sequence"/>
</dbReference>
<evidence type="ECO:0000313" key="3">
    <source>
        <dbReference type="EMBL" id="CAI2383255.1"/>
    </source>
</evidence>
<dbReference type="AlphaFoldDB" id="A0AAD2D8C3"/>
<dbReference type="PANTHER" id="PTHR12482:SF5">
    <property type="entry name" value="DUF676 DOMAIN-CONTAINING PROTEIN"/>
    <property type="match status" value="1"/>
</dbReference>
<comment type="caution">
    <text evidence="3">The sequence shown here is derived from an EMBL/GenBank/DDBJ whole genome shotgun (WGS) entry which is preliminary data.</text>
</comment>
<dbReference type="InterPro" id="IPR044294">
    <property type="entry name" value="Lipase-like"/>
</dbReference>
<evidence type="ECO:0000256" key="1">
    <source>
        <dbReference type="SAM" id="MobiDB-lite"/>
    </source>
</evidence>